<protein>
    <recommendedName>
        <fullName evidence="5">YncE family protein</fullName>
    </recommendedName>
</protein>
<feature type="transmembrane region" description="Helical" evidence="2">
    <location>
        <begin position="49"/>
        <end position="69"/>
    </location>
</feature>
<evidence type="ECO:0000256" key="1">
    <source>
        <dbReference type="SAM" id="MobiDB-lite"/>
    </source>
</evidence>
<dbReference type="Proteomes" id="UP001149140">
    <property type="component" value="Unassembled WGS sequence"/>
</dbReference>
<evidence type="ECO:0008006" key="5">
    <source>
        <dbReference type="Google" id="ProtNLM"/>
    </source>
</evidence>
<evidence type="ECO:0000313" key="3">
    <source>
        <dbReference type="EMBL" id="MDA0166165.1"/>
    </source>
</evidence>
<proteinExistence type="predicted"/>
<evidence type="ECO:0000313" key="4">
    <source>
        <dbReference type="Proteomes" id="UP001149140"/>
    </source>
</evidence>
<keyword evidence="4" id="KW-1185">Reference proteome</keyword>
<feature type="compositionally biased region" description="Low complexity" evidence="1">
    <location>
        <begin position="1"/>
        <end position="37"/>
    </location>
</feature>
<comment type="caution">
    <text evidence="3">The sequence shown here is derived from an EMBL/GenBank/DDBJ whole genome shotgun (WGS) entry which is preliminary data.</text>
</comment>
<dbReference type="EMBL" id="JAPDOD010000060">
    <property type="protein sequence ID" value="MDA0166165.1"/>
    <property type="molecule type" value="Genomic_DNA"/>
</dbReference>
<dbReference type="SUPFAM" id="SSF63829">
    <property type="entry name" value="Calcium-dependent phosphotriesterase"/>
    <property type="match status" value="1"/>
</dbReference>
<dbReference type="InterPro" id="IPR015943">
    <property type="entry name" value="WD40/YVTN_repeat-like_dom_sf"/>
</dbReference>
<dbReference type="Gene3D" id="2.130.10.10">
    <property type="entry name" value="YVTN repeat-like/Quinoprotein amine dehydrogenase"/>
    <property type="match status" value="2"/>
</dbReference>
<feature type="non-terminal residue" evidence="3">
    <location>
        <position position="1"/>
    </location>
</feature>
<dbReference type="AlphaFoldDB" id="A0A9X3N0I0"/>
<reference evidence="3" key="1">
    <citation type="submission" date="2022-10" db="EMBL/GenBank/DDBJ databases">
        <title>The WGS of Solirubrobacter ginsenosidimutans DSM 21036.</title>
        <authorList>
            <person name="Jiang Z."/>
        </authorList>
    </citation>
    <scope>NUCLEOTIDE SEQUENCE</scope>
    <source>
        <strain evidence="3">DSM 21036</strain>
    </source>
</reference>
<keyword evidence="2" id="KW-0472">Membrane</keyword>
<keyword evidence="2" id="KW-1133">Transmembrane helix</keyword>
<dbReference type="InterPro" id="IPR051200">
    <property type="entry name" value="Host-pathogen_enzymatic-act"/>
</dbReference>
<gene>
    <name evidence="3" type="ORF">OM076_38225</name>
</gene>
<accession>A0A9X3N0I0</accession>
<feature type="region of interest" description="Disordered" evidence="1">
    <location>
        <begin position="1"/>
        <end position="41"/>
    </location>
</feature>
<dbReference type="PANTHER" id="PTHR47197">
    <property type="entry name" value="PROTEIN NIRF"/>
    <property type="match status" value="1"/>
</dbReference>
<keyword evidence="2" id="KW-0812">Transmembrane</keyword>
<name>A0A9X3N0I0_9ACTN</name>
<organism evidence="3 4">
    <name type="scientific">Solirubrobacter ginsenosidimutans</name>
    <dbReference type="NCBI Taxonomy" id="490573"/>
    <lineage>
        <taxon>Bacteria</taxon>
        <taxon>Bacillati</taxon>
        <taxon>Actinomycetota</taxon>
        <taxon>Thermoleophilia</taxon>
        <taxon>Solirubrobacterales</taxon>
        <taxon>Solirubrobacteraceae</taxon>
        <taxon>Solirubrobacter</taxon>
    </lineage>
</organism>
<dbReference type="PANTHER" id="PTHR47197:SF3">
    <property type="entry name" value="DIHYDRO-HEME D1 DEHYDROGENASE"/>
    <property type="match status" value="1"/>
</dbReference>
<evidence type="ECO:0000256" key="2">
    <source>
        <dbReference type="SAM" id="Phobius"/>
    </source>
</evidence>
<sequence>AGGRPAGLWPAGEAAPPAGTDAPADEWPAAGAAPPTGTRRRRPAAAVRWALAGTAAVAAVVVAVVLLGGGGNPVARPTPTPTTTATPAAPAVARVAKTITGVSDRPNGVVLAGGDLWVSSARQPRLTRIEAATGTERDDHPKVGDDVTAITAFDDDVWVTVGSTREVLKLDGRTGKVRTRWTVEGTPVRLAVDESGAWVGTQAQDDGPGVLRHYDLAGHPIQTLTVNEGIGGLVVGGGATWVIKARTNKVARLLPGQTVLSDWAALPAPAAAMGYDDGALWVTLDEDAIARIIAAGGNLRTAAAGRSPAQSVLAGGHLFVASRNDDTVVVLNPATLKLVGEPIGVGANPYAMVADERSVWVTGLGDNTLTRLDYR</sequence>